<organism evidence="3 4">
    <name type="scientific">Phialemonium atrogriseum</name>
    <dbReference type="NCBI Taxonomy" id="1093897"/>
    <lineage>
        <taxon>Eukaryota</taxon>
        <taxon>Fungi</taxon>
        <taxon>Dikarya</taxon>
        <taxon>Ascomycota</taxon>
        <taxon>Pezizomycotina</taxon>
        <taxon>Sordariomycetes</taxon>
        <taxon>Sordariomycetidae</taxon>
        <taxon>Cephalothecales</taxon>
        <taxon>Cephalothecaceae</taxon>
        <taxon>Phialemonium</taxon>
    </lineage>
</organism>
<dbReference type="Proteomes" id="UP001244011">
    <property type="component" value="Unassembled WGS sequence"/>
</dbReference>
<dbReference type="AlphaFoldDB" id="A0AAJ0FQI8"/>
<accession>A0AAJ0FQI8</accession>
<keyword evidence="4" id="KW-1185">Reference proteome</keyword>
<proteinExistence type="predicted"/>
<gene>
    <name evidence="3" type="ORF">QBC33DRAFT_147357</name>
</gene>
<keyword evidence="2" id="KW-0812">Transmembrane</keyword>
<name>A0AAJ0FQI8_9PEZI</name>
<keyword evidence="2" id="KW-0472">Membrane</keyword>
<evidence type="ECO:0000256" key="2">
    <source>
        <dbReference type="SAM" id="Phobius"/>
    </source>
</evidence>
<evidence type="ECO:0000313" key="4">
    <source>
        <dbReference type="Proteomes" id="UP001244011"/>
    </source>
</evidence>
<comment type="caution">
    <text evidence="3">The sequence shown here is derived from an EMBL/GenBank/DDBJ whole genome shotgun (WGS) entry which is preliminary data.</text>
</comment>
<reference evidence="3" key="1">
    <citation type="submission" date="2023-06" db="EMBL/GenBank/DDBJ databases">
        <title>Genome-scale phylogeny and comparative genomics of the fungal order Sordariales.</title>
        <authorList>
            <consortium name="Lawrence Berkeley National Laboratory"/>
            <person name="Hensen N."/>
            <person name="Bonometti L."/>
            <person name="Westerberg I."/>
            <person name="Brannstrom I.O."/>
            <person name="Guillou S."/>
            <person name="Cros-Aarteil S."/>
            <person name="Calhoun S."/>
            <person name="Haridas S."/>
            <person name="Kuo A."/>
            <person name="Mondo S."/>
            <person name="Pangilinan J."/>
            <person name="Riley R."/>
            <person name="Labutti K."/>
            <person name="Andreopoulos B."/>
            <person name="Lipzen A."/>
            <person name="Chen C."/>
            <person name="Yanf M."/>
            <person name="Daum C."/>
            <person name="Ng V."/>
            <person name="Clum A."/>
            <person name="Steindorff A."/>
            <person name="Ohm R."/>
            <person name="Martin F."/>
            <person name="Silar P."/>
            <person name="Natvig D."/>
            <person name="Lalanne C."/>
            <person name="Gautier V."/>
            <person name="Ament-Velasquez S.L."/>
            <person name="Kruys A."/>
            <person name="Hutchinson M.I."/>
            <person name="Powell A.J."/>
            <person name="Barry K."/>
            <person name="Miller A.N."/>
            <person name="Grigoriev I.V."/>
            <person name="Debuchy R."/>
            <person name="Gladieux P."/>
            <person name="Thoren M.H."/>
            <person name="Johannesson H."/>
        </authorList>
    </citation>
    <scope>NUCLEOTIDE SEQUENCE</scope>
    <source>
        <strain evidence="3">8032-3</strain>
    </source>
</reference>
<dbReference type="GeneID" id="85305333"/>
<evidence type="ECO:0000313" key="3">
    <source>
        <dbReference type="EMBL" id="KAK1771298.1"/>
    </source>
</evidence>
<feature type="transmembrane region" description="Helical" evidence="2">
    <location>
        <begin position="127"/>
        <end position="152"/>
    </location>
</feature>
<feature type="compositionally biased region" description="Polar residues" evidence="1">
    <location>
        <begin position="188"/>
        <end position="204"/>
    </location>
</feature>
<dbReference type="EMBL" id="MU838998">
    <property type="protein sequence ID" value="KAK1771298.1"/>
    <property type="molecule type" value="Genomic_DNA"/>
</dbReference>
<keyword evidence="2" id="KW-1133">Transmembrane helix</keyword>
<dbReference type="RefSeq" id="XP_060287511.1">
    <property type="nucleotide sequence ID" value="XM_060422146.1"/>
</dbReference>
<feature type="transmembrane region" description="Helical" evidence="2">
    <location>
        <begin position="92"/>
        <end position="115"/>
    </location>
</feature>
<protein>
    <submittedName>
        <fullName evidence="3">Uncharacterized protein</fullName>
    </submittedName>
</protein>
<sequence length="204" mass="21677">MVWWSIIPSCKKPVVRLLSFLGNRRPGIGHSRVGHVAAGLQLVVGWLVGGDGVLTSVEAAALSSPATITRLRIKGQAPWHEKIATSMGYHGAVLRLASGGASMSCGYLSLVSFLWHIHTVPHRAWSILSLLSISLPLSLFISAIISVCLVALPGDGGSKISKDPTAFPMVHDPLKEIEINKKDEAPCPTTSSIFQTPLSPEAST</sequence>
<evidence type="ECO:0000256" key="1">
    <source>
        <dbReference type="SAM" id="MobiDB-lite"/>
    </source>
</evidence>
<feature type="region of interest" description="Disordered" evidence="1">
    <location>
        <begin position="181"/>
        <end position="204"/>
    </location>
</feature>